<feature type="transmembrane region" description="Helical" evidence="1">
    <location>
        <begin position="38"/>
        <end position="57"/>
    </location>
</feature>
<feature type="transmembrane region" description="Helical" evidence="1">
    <location>
        <begin position="6"/>
        <end position="26"/>
    </location>
</feature>
<evidence type="ECO:0000313" key="2">
    <source>
        <dbReference type="EMBL" id="MBD8032948.1"/>
    </source>
</evidence>
<organism evidence="2 3">
    <name type="scientific">Solibacillus merdavium</name>
    <dbReference type="NCBI Taxonomy" id="2762218"/>
    <lineage>
        <taxon>Bacteria</taxon>
        <taxon>Bacillati</taxon>
        <taxon>Bacillota</taxon>
        <taxon>Bacilli</taxon>
        <taxon>Bacillales</taxon>
        <taxon>Caryophanaceae</taxon>
        <taxon>Solibacillus</taxon>
    </lineage>
</organism>
<accession>A0ABR8XLZ2</accession>
<keyword evidence="3" id="KW-1185">Reference proteome</keyword>
<keyword evidence="1" id="KW-0472">Membrane</keyword>
<dbReference type="Proteomes" id="UP000600565">
    <property type="component" value="Unassembled WGS sequence"/>
</dbReference>
<protein>
    <submittedName>
        <fullName evidence="2">Sodium:dicarboxylate symporter</fullName>
    </submittedName>
</protein>
<dbReference type="RefSeq" id="WP_191703537.1">
    <property type="nucleotide sequence ID" value="NZ_JACSPW010000006.1"/>
</dbReference>
<name>A0ABR8XLZ2_9BACL</name>
<evidence type="ECO:0000256" key="1">
    <source>
        <dbReference type="SAM" id="Phobius"/>
    </source>
</evidence>
<reference evidence="2 3" key="1">
    <citation type="submission" date="2020-08" db="EMBL/GenBank/DDBJ databases">
        <title>A Genomic Blueprint of the Chicken Gut Microbiome.</title>
        <authorList>
            <person name="Gilroy R."/>
            <person name="Ravi A."/>
            <person name="Getino M."/>
            <person name="Pursley I."/>
            <person name="Horton D.L."/>
            <person name="Alikhan N.-F."/>
            <person name="Baker D."/>
            <person name="Gharbi K."/>
            <person name="Hall N."/>
            <person name="Watson M."/>
            <person name="Adriaenssens E.M."/>
            <person name="Foster-Nyarko E."/>
            <person name="Jarju S."/>
            <person name="Secka A."/>
            <person name="Antonio M."/>
            <person name="Oren A."/>
            <person name="Chaudhuri R."/>
            <person name="La Ragione R.M."/>
            <person name="Hildebrand F."/>
            <person name="Pallen M.J."/>
        </authorList>
    </citation>
    <scope>NUCLEOTIDE SEQUENCE [LARGE SCALE GENOMIC DNA]</scope>
    <source>
        <strain evidence="2 3">Sa1YVA6</strain>
    </source>
</reference>
<keyword evidence="1" id="KW-1133">Transmembrane helix</keyword>
<dbReference type="InterPro" id="IPR025434">
    <property type="entry name" value="YesK-like"/>
</dbReference>
<proteinExistence type="predicted"/>
<sequence length="88" mass="9357">MDILMLDGWTPLLLIGIVAAIGIFITSRKVSRKSIFSISTVISLICIVVFIYSIIGVGGWEGMGLGIISFIILAGIWIGTFIGVASKV</sequence>
<comment type="caution">
    <text evidence="2">The sequence shown here is derived from an EMBL/GenBank/DDBJ whole genome shotgun (WGS) entry which is preliminary data.</text>
</comment>
<dbReference type="Pfam" id="PF14150">
    <property type="entry name" value="YesK"/>
    <property type="match status" value="1"/>
</dbReference>
<dbReference type="EMBL" id="JACSPW010000006">
    <property type="protein sequence ID" value="MBD8032948.1"/>
    <property type="molecule type" value="Genomic_DNA"/>
</dbReference>
<gene>
    <name evidence="2" type="ORF">H9632_07695</name>
</gene>
<keyword evidence="1" id="KW-0812">Transmembrane</keyword>
<feature type="transmembrane region" description="Helical" evidence="1">
    <location>
        <begin position="63"/>
        <end position="85"/>
    </location>
</feature>
<evidence type="ECO:0000313" key="3">
    <source>
        <dbReference type="Proteomes" id="UP000600565"/>
    </source>
</evidence>